<dbReference type="PROSITE" id="PS50835">
    <property type="entry name" value="IG_LIKE"/>
    <property type="match status" value="1"/>
</dbReference>
<accession>A0A2G8JHF1</accession>
<proteinExistence type="predicted"/>
<feature type="non-terminal residue" evidence="2">
    <location>
        <position position="301"/>
    </location>
</feature>
<organism evidence="2 3">
    <name type="scientific">Stichopus japonicus</name>
    <name type="common">Sea cucumber</name>
    <dbReference type="NCBI Taxonomy" id="307972"/>
    <lineage>
        <taxon>Eukaryota</taxon>
        <taxon>Metazoa</taxon>
        <taxon>Echinodermata</taxon>
        <taxon>Eleutherozoa</taxon>
        <taxon>Echinozoa</taxon>
        <taxon>Holothuroidea</taxon>
        <taxon>Aspidochirotacea</taxon>
        <taxon>Aspidochirotida</taxon>
        <taxon>Stichopodidae</taxon>
        <taxon>Apostichopus</taxon>
    </lineage>
</organism>
<dbReference type="EMBL" id="MRZV01001967">
    <property type="protein sequence ID" value="PIK35172.1"/>
    <property type="molecule type" value="Genomic_DNA"/>
</dbReference>
<gene>
    <name evidence="2" type="ORF">BSL78_28003</name>
</gene>
<dbReference type="AlphaFoldDB" id="A0A2G8JHF1"/>
<feature type="domain" description="Ig-like" evidence="1">
    <location>
        <begin position="5"/>
        <end position="118"/>
    </location>
</feature>
<name>A0A2G8JHF1_STIJA</name>
<dbReference type="Gene3D" id="2.60.40.10">
    <property type="entry name" value="Immunoglobulins"/>
    <property type="match status" value="1"/>
</dbReference>
<comment type="caution">
    <text evidence="2">The sequence shown here is derived from an EMBL/GenBank/DDBJ whole genome shotgun (WGS) entry which is preliminary data.</text>
</comment>
<evidence type="ECO:0000313" key="2">
    <source>
        <dbReference type="EMBL" id="PIK35172.1"/>
    </source>
</evidence>
<sequence length="301" mass="32865">MDRNPNPTQNAALPMSASCQTVVTYSSKSSEELLCPITEQTLTATWADETSMNTLFTYVRGQPDIEIVAPGSKHINFMPNVSATSFSLIIQDVQAEDGGVYVCITAGGGTIRNEHTVFVEVLAKPTVQYESQVVDVLDVIVGTLYDLTCSAAGARNKFSSFKKWLKISSYVKLVKCLLIQQSRKDHKIVDDLDVIVGTSYDLTCSATGARSVSDLSLVWDPSLEENTPNITSNGDLKDYSITSTYTAVRGVSSITCQLTGYVMQDEINDLRMENISHTVNLNVRSSKTTKEQSPTNGDMSI</sequence>
<protein>
    <recommendedName>
        <fullName evidence="1">Ig-like domain-containing protein</fullName>
    </recommendedName>
</protein>
<evidence type="ECO:0000259" key="1">
    <source>
        <dbReference type="PROSITE" id="PS50835"/>
    </source>
</evidence>
<evidence type="ECO:0000313" key="3">
    <source>
        <dbReference type="Proteomes" id="UP000230750"/>
    </source>
</evidence>
<keyword evidence="3" id="KW-1185">Reference proteome</keyword>
<reference evidence="2 3" key="1">
    <citation type="journal article" date="2017" name="PLoS Biol.">
        <title>The sea cucumber genome provides insights into morphological evolution and visceral regeneration.</title>
        <authorList>
            <person name="Zhang X."/>
            <person name="Sun L."/>
            <person name="Yuan J."/>
            <person name="Sun Y."/>
            <person name="Gao Y."/>
            <person name="Zhang L."/>
            <person name="Li S."/>
            <person name="Dai H."/>
            <person name="Hamel J.F."/>
            <person name="Liu C."/>
            <person name="Yu Y."/>
            <person name="Liu S."/>
            <person name="Lin W."/>
            <person name="Guo K."/>
            <person name="Jin S."/>
            <person name="Xu P."/>
            <person name="Storey K.B."/>
            <person name="Huan P."/>
            <person name="Zhang T."/>
            <person name="Zhou Y."/>
            <person name="Zhang J."/>
            <person name="Lin C."/>
            <person name="Li X."/>
            <person name="Xing L."/>
            <person name="Huo D."/>
            <person name="Sun M."/>
            <person name="Wang L."/>
            <person name="Mercier A."/>
            <person name="Li F."/>
            <person name="Yang H."/>
            <person name="Xiang J."/>
        </authorList>
    </citation>
    <scope>NUCLEOTIDE SEQUENCE [LARGE SCALE GENOMIC DNA]</scope>
    <source>
        <strain evidence="2">Shaxun</strain>
        <tissue evidence="2">Muscle</tissue>
    </source>
</reference>
<dbReference type="PROSITE" id="PS51257">
    <property type="entry name" value="PROKAR_LIPOPROTEIN"/>
    <property type="match status" value="1"/>
</dbReference>
<dbReference type="InterPro" id="IPR013106">
    <property type="entry name" value="Ig_V-set"/>
</dbReference>
<dbReference type="SUPFAM" id="SSF48726">
    <property type="entry name" value="Immunoglobulin"/>
    <property type="match status" value="1"/>
</dbReference>
<dbReference type="InterPro" id="IPR036179">
    <property type="entry name" value="Ig-like_dom_sf"/>
</dbReference>
<dbReference type="Proteomes" id="UP000230750">
    <property type="component" value="Unassembled WGS sequence"/>
</dbReference>
<dbReference type="Pfam" id="PF07686">
    <property type="entry name" value="V-set"/>
    <property type="match status" value="1"/>
</dbReference>
<dbReference type="InterPro" id="IPR007110">
    <property type="entry name" value="Ig-like_dom"/>
</dbReference>
<dbReference type="InterPro" id="IPR013783">
    <property type="entry name" value="Ig-like_fold"/>
</dbReference>